<evidence type="ECO:0000256" key="1">
    <source>
        <dbReference type="SAM" id="MobiDB-lite"/>
    </source>
</evidence>
<gene>
    <name evidence="2" type="ORF">PIB30_070654</name>
</gene>
<feature type="compositionally biased region" description="Basic and acidic residues" evidence="1">
    <location>
        <begin position="60"/>
        <end position="82"/>
    </location>
</feature>
<keyword evidence="3" id="KW-1185">Reference proteome</keyword>
<evidence type="ECO:0000313" key="3">
    <source>
        <dbReference type="Proteomes" id="UP001341840"/>
    </source>
</evidence>
<comment type="caution">
    <text evidence="2">The sequence shown here is derived from an EMBL/GenBank/DDBJ whole genome shotgun (WGS) entry which is preliminary data.</text>
</comment>
<reference evidence="2 3" key="1">
    <citation type="journal article" date="2023" name="Plants (Basel)">
        <title>Bridging the Gap: Combining Genomics and Transcriptomics Approaches to Understand Stylosanthes scabra, an Orphan Legume from the Brazilian Caatinga.</title>
        <authorList>
            <person name="Ferreira-Neto J.R.C."/>
            <person name="da Silva M.D."/>
            <person name="Binneck E."/>
            <person name="de Melo N.F."/>
            <person name="da Silva R.H."/>
            <person name="de Melo A.L.T.M."/>
            <person name="Pandolfi V."/>
            <person name="Bustamante F.O."/>
            <person name="Brasileiro-Vidal A.C."/>
            <person name="Benko-Iseppon A.M."/>
        </authorList>
    </citation>
    <scope>NUCLEOTIDE SEQUENCE [LARGE SCALE GENOMIC DNA]</scope>
    <source>
        <tissue evidence="2">Leaves</tissue>
    </source>
</reference>
<feature type="region of interest" description="Disordered" evidence="1">
    <location>
        <begin position="59"/>
        <end position="110"/>
    </location>
</feature>
<organism evidence="2 3">
    <name type="scientific">Stylosanthes scabra</name>
    <dbReference type="NCBI Taxonomy" id="79078"/>
    <lineage>
        <taxon>Eukaryota</taxon>
        <taxon>Viridiplantae</taxon>
        <taxon>Streptophyta</taxon>
        <taxon>Embryophyta</taxon>
        <taxon>Tracheophyta</taxon>
        <taxon>Spermatophyta</taxon>
        <taxon>Magnoliopsida</taxon>
        <taxon>eudicotyledons</taxon>
        <taxon>Gunneridae</taxon>
        <taxon>Pentapetalae</taxon>
        <taxon>rosids</taxon>
        <taxon>fabids</taxon>
        <taxon>Fabales</taxon>
        <taxon>Fabaceae</taxon>
        <taxon>Papilionoideae</taxon>
        <taxon>50 kb inversion clade</taxon>
        <taxon>dalbergioids sensu lato</taxon>
        <taxon>Dalbergieae</taxon>
        <taxon>Pterocarpus clade</taxon>
        <taxon>Stylosanthes</taxon>
    </lineage>
</organism>
<protein>
    <submittedName>
        <fullName evidence="2">Uncharacterized protein</fullName>
    </submittedName>
</protein>
<sequence>MAVCNPRVVGLGNVGSIELWDEVLGLIGNRKVKVKSYIEYARKAWLKWSYPWPCKMCTRSSREERPWPNGDPKARNFPRGDGDGGQNLPEVVAGTRTGNPRPRPRIPDIK</sequence>
<evidence type="ECO:0000313" key="2">
    <source>
        <dbReference type="EMBL" id="MED6113424.1"/>
    </source>
</evidence>
<dbReference type="Proteomes" id="UP001341840">
    <property type="component" value="Unassembled WGS sequence"/>
</dbReference>
<dbReference type="EMBL" id="JASCZI010000800">
    <property type="protein sequence ID" value="MED6113424.1"/>
    <property type="molecule type" value="Genomic_DNA"/>
</dbReference>
<name>A0ABU6QN46_9FABA</name>
<proteinExistence type="predicted"/>
<accession>A0ABU6QN46</accession>